<comment type="caution">
    <text evidence="3">The sequence shown here is derived from an EMBL/GenBank/DDBJ whole genome shotgun (WGS) entry which is preliminary data.</text>
</comment>
<feature type="region of interest" description="Disordered" evidence="1">
    <location>
        <begin position="1"/>
        <end position="29"/>
    </location>
</feature>
<dbReference type="InterPro" id="IPR025558">
    <property type="entry name" value="DUF4283"/>
</dbReference>
<reference evidence="3" key="1">
    <citation type="submission" date="2020-03" db="EMBL/GenBank/DDBJ databases">
        <title>A high-quality chromosome-level genome assembly of a woody plant with both climbing and erect habits, Rhamnella rubrinervis.</title>
        <authorList>
            <person name="Lu Z."/>
            <person name="Yang Y."/>
            <person name="Zhu X."/>
            <person name="Sun Y."/>
        </authorList>
    </citation>
    <scope>NUCLEOTIDE SEQUENCE</scope>
    <source>
        <strain evidence="3">BYM</strain>
        <tissue evidence="3">Leaf</tissue>
    </source>
</reference>
<organism evidence="3 4">
    <name type="scientific">Rhamnella rubrinervis</name>
    <dbReference type="NCBI Taxonomy" id="2594499"/>
    <lineage>
        <taxon>Eukaryota</taxon>
        <taxon>Viridiplantae</taxon>
        <taxon>Streptophyta</taxon>
        <taxon>Embryophyta</taxon>
        <taxon>Tracheophyta</taxon>
        <taxon>Spermatophyta</taxon>
        <taxon>Magnoliopsida</taxon>
        <taxon>eudicotyledons</taxon>
        <taxon>Gunneridae</taxon>
        <taxon>Pentapetalae</taxon>
        <taxon>rosids</taxon>
        <taxon>fabids</taxon>
        <taxon>Rosales</taxon>
        <taxon>Rhamnaceae</taxon>
        <taxon>rhamnoid group</taxon>
        <taxon>Rhamneae</taxon>
        <taxon>Rhamnella</taxon>
    </lineage>
</organism>
<protein>
    <recommendedName>
        <fullName evidence="2">DUF4283 domain-containing protein</fullName>
    </recommendedName>
</protein>
<sequence length="115" mass="13084">MADPATLTAAKSFFNGGSSSRPPDPSSSKSYAAIISRPITLFFDRKLSSGRPSVDEIRPHVRTHWMMNSEVHIELLDPRHVIMRFSSQEDFIQAWTRESLVIKAYYLKFLLVSLV</sequence>
<evidence type="ECO:0000256" key="1">
    <source>
        <dbReference type="SAM" id="MobiDB-lite"/>
    </source>
</evidence>
<evidence type="ECO:0000313" key="3">
    <source>
        <dbReference type="EMBL" id="KAF3452151.1"/>
    </source>
</evidence>
<keyword evidence="4" id="KW-1185">Reference proteome</keyword>
<evidence type="ECO:0000259" key="2">
    <source>
        <dbReference type="Pfam" id="PF14111"/>
    </source>
</evidence>
<dbReference type="AlphaFoldDB" id="A0A8K0MMX2"/>
<gene>
    <name evidence="3" type="ORF">FNV43_RR08249</name>
</gene>
<proteinExistence type="predicted"/>
<dbReference type="OrthoDB" id="1002340at2759"/>
<feature type="compositionally biased region" description="Low complexity" evidence="1">
    <location>
        <begin position="18"/>
        <end position="29"/>
    </location>
</feature>
<dbReference type="EMBL" id="VOIH02000003">
    <property type="protein sequence ID" value="KAF3452151.1"/>
    <property type="molecule type" value="Genomic_DNA"/>
</dbReference>
<evidence type="ECO:0000313" key="4">
    <source>
        <dbReference type="Proteomes" id="UP000796880"/>
    </source>
</evidence>
<dbReference type="Proteomes" id="UP000796880">
    <property type="component" value="Unassembled WGS sequence"/>
</dbReference>
<name>A0A8K0MMX2_9ROSA</name>
<accession>A0A8K0MMX2</accession>
<dbReference type="Pfam" id="PF14111">
    <property type="entry name" value="DUF4283"/>
    <property type="match status" value="1"/>
</dbReference>
<feature type="domain" description="DUF4283" evidence="2">
    <location>
        <begin position="49"/>
        <end position="108"/>
    </location>
</feature>